<keyword evidence="1" id="KW-0812">Transmembrane</keyword>
<evidence type="ECO:0000313" key="3">
    <source>
        <dbReference type="Proteomes" id="UP000236738"/>
    </source>
</evidence>
<organism evidence="2 3">
    <name type="scientific">Halpernia humi</name>
    <dbReference type="NCBI Taxonomy" id="493375"/>
    <lineage>
        <taxon>Bacteria</taxon>
        <taxon>Pseudomonadati</taxon>
        <taxon>Bacteroidota</taxon>
        <taxon>Flavobacteriia</taxon>
        <taxon>Flavobacteriales</taxon>
        <taxon>Weeksellaceae</taxon>
        <taxon>Chryseobacterium group</taxon>
        <taxon>Halpernia</taxon>
    </lineage>
</organism>
<dbReference type="PROSITE" id="PS51257">
    <property type="entry name" value="PROKAR_LIPOPROTEIN"/>
    <property type="match status" value="1"/>
</dbReference>
<keyword evidence="1" id="KW-0472">Membrane</keyword>
<evidence type="ECO:0000313" key="2">
    <source>
        <dbReference type="EMBL" id="SEG42196.1"/>
    </source>
</evidence>
<name>A0A1H6A377_9FLAO</name>
<proteinExistence type="predicted"/>
<accession>A0A1H6A377</accession>
<evidence type="ECO:0000256" key="1">
    <source>
        <dbReference type="SAM" id="Phobius"/>
    </source>
</evidence>
<feature type="transmembrane region" description="Helical" evidence="1">
    <location>
        <begin position="12"/>
        <end position="30"/>
    </location>
</feature>
<sequence>MRVSTNFMKRQLIINIGIILTVTSCAVFNADLRYKPNSIDEYYFPLLSAEFTKRQNDCIEKKEFPCNFPEPNDTLSDFVNQWYSKHLKSMKEPVLYKLRNEHKKIIRFTLLGTWSNPISYRIENNNGQIKVTYSKTKGLGGYDAGRTIKREQKIIKLETWEKVIAKIDSVNFWNIETHDPNMILDGEEWILEVLINEKYHFVTRNSPENYGGKEYAELCKFVTNAIKE</sequence>
<dbReference type="EMBL" id="FNUS01000005">
    <property type="protein sequence ID" value="SEG42196.1"/>
    <property type="molecule type" value="Genomic_DNA"/>
</dbReference>
<protein>
    <recommendedName>
        <fullName evidence="4">Lipoprotein</fullName>
    </recommendedName>
</protein>
<keyword evidence="3" id="KW-1185">Reference proteome</keyword>
<dbReference type="Proteomes" id="UP000236738">
    <property type="component" value="Unassembled WGS sequence"/>
</dbReference>
<gene>
    <name evidence="2" type="ORF">SAMN05421847_2301</name>
</gene>
<evidence type="ECO:0008006" key="4">
    <source>
        <dbReference type="Google" id="ProtNLM"/>
    </source>
</evidence>
<dbReference type="AlphaFoldDB" id="A0A1H6A377"/>
<reference evidence="3" key="1">
    <citation type="submission" date="2016-10" db="EMBL/GenBank/DDBJ databases">
        <authorList>
            <person name="Varghese N."/>
            <person name="Submissions S."/>
        </authorList>
    </citation>
    <scope>NUCLEOTIDE SEQUENCE [LARGE SCALE GENOMIC DNA]</scope>
    <source>
        <strain evidence="3">DSM 21580</strain>
    </source>
</reference>
<keyword evidence="1" id="KW-1133">Transmembrane helix</keyword>